<feature type="transmembrane region" description="Helical" evidence="7">
    <location>
        <begin position="7"/>
        <end position="28"/>
    </location>
</feature>
<evidence type="ECO:0000256" key="7">
    <source>
        <dbReference type="RuleBase" id="RU363032"/>
    </source>
</evidence>
<keyword evidence="2 7" id="KW-0813">Transport</keyword>
<organism evidence="9 10">
    <name type="scientific">Pseudolabrys taiwanensis</name>
    <dbReference type="NCBI Taxonomy" id="331696"/>
    <lineage>
        <taxon>Bacteria</taxon>
        <taxon>Pseudomonadati</taxon>
        <taxon>Pseudomonadota</taxon>
        <taxon>Alphaproteobacteria</taxon>
        <taxon>Hyphomicrobiales</taxon>
        <taxon>Xanthobacteraceae</taxon>
        <taxon>Pseudolabrys</taxon>
    </lineage>
</organism>
<keyword evidence="5 7" id="KW-1133">Transmembrane helix</keyword>
<dbReference type="KEGG" id="ptaw:DW352_09595"/>
<feature type="transmembrane region" description="Helical" evidence="7">
    <location>
        <begin position="213"/>
        <end position="233"/>
    </location>
</feature>
<dbReference type="PROSITE" id="PS50928">
    <property type="entry name" value="ABC_TM1"/>
    <property type="match status" value="1"/>
</dbReference>
<protein>
    <submittedName>
        <fullName evidence="9">ABC transporter permease</fullName>
    </submittedName>
</protein>
<dbReference type="InterPro" id="IPR000515">
    <property type="entry name" value="MetI-like"/>
</dbReference>
<name>A0A345ZUZ3_9HYPH</name>
<dbReference type="PANTHER" id="PTHR30151">
    <property type="entry name" value="ALKANE SULFONATE ABC TRANSPORTER-RELATED, MEMBRANE SUBUNIT"/>
    <property type="match status" value="1"/>
</dbReference>
<dbReference type="SUPFAM" id="SSF161098">
    <property type="entry name" value="MetI-like"/>
    <property type="match status" value="1"/>
</dbReference>
<evidence type="ECO:0000256" key="2">
    <source>
        <dbReference type="ARBA" id="ARBA00022448"/>
    </source>
</evidence>
<dbReference type="Pfam" id="PF00528">
    <property type="entry name" value="BPD_transp_1"/>
    <property type="match status" value="1"/>
</dbReference>
<comment type="subcellular location">
    <subcellularLocation>
        <location evidence="1 7">Cell membrane</location>
        <topology evidence="1 7">Multi-pass membrane protein</topology>
    </subcellularLocation>
</comment>
<feature type="transmembrane region" description="Helical" evidence="7">
    <location>
        <begin position="95"/>
        <end position="117"/>
    </location>
</feature>
<feature type="transmembrane region" description="Helical" evidence="7">
    <location>
        <begin position="61"/>
        <end position="83"/>
    </location>
</feature>
<keyword evidence="3" id="KW-1003">Cell membrane</keyword>
<dbReference type="GO" id="GO:0005886">
    <property type="term" value="C:plasma membrane"/>
    <property type="evidence" value="ECO:0007669"/>
    <property type="project" value="UniProtKB-SubCell"/>
</dbReference>
<evidence type="ECO:0000313" key="9">
    <source>
        <dbReference type="EMBL" id="AXK80740.1"/>
    </source>
</evidence>
<dbReference type="InterPro" id="IPR035906">
    <property type="entry name" value="MetI-like_sf"/>
</dbReference>
<keyword evidence="10" id="KW-1185">Reference proteome</keyword>
<dbReference type="PANTHER" id="PTHR30151:SF0">
    <property type="entry name" value="ABC TRANSPORTER PERMEASE PROTEIN MJ0413-RELATED"/>
    <property type="match status" value="1"/>
</dbReference>
<feature type="transmembrane region" description="Helical" evidence="7">
    <location>
        <begin position="163"/>
        <end position="193"/>
    </location>
</feature>
<proteinExistence type="inferred from homology"/>
<evidence type="ECO:0000256" key="5">
    <source>
        <dbReference type="ARBA" id="ARBA00022989"/>
    </source>
</evidence>
<keyword evidence="6 7" id="KW-0472">Membrane</keyword>
<evidence type="ECO:0000256" key="3">
    <source>
        <dbReference type="ARBA" id="ARBA00022475"/>
    </source>
</evidence>
<reference evidence="9 10" key="1">
    <citation type="submission" date="2018-07" db="EMBL/GenBank/DDBJ databases">
        <authorList>
            <person name="Quirk P.G."/>
            <person name="Krulwich T.A."/>
        </authorList>
    </citation>
    <scope>NUCLEOTIDE SEQUENCE [LARGE SCALE GENOMIC DNA]</scope>
    <source>
        <strain evidence="9 10">CC-BB4</strain>
    </source>
</reference>
<feature type="transmembrane region" description="Helical" evidence="7">
    <location>
        <begin position="123"/>
        <end position="142"/>
    </location>
</feature>
<dbReference type="Proteomes" id="UP000254889">
    <property type="component" value="Chromosome"/>
</dbReference>
<sequence>MMIVRWFGRYYSVFVLLAVYELIVRLGLVSPRLLPSLAVIGDQLWIYLANGQLLMHAQVTLYRAFAGFALALVGGVVIGTLMARSRLMERLIEPIFYFGYPIPKIALYPVFIFVFGLGTGSTIALIFLECIYPIAIHVHAGMRSTDRVLIWAARNMGASQAQVFWRVLVPAALPIFFTGLRIALPVALIITLVTEIIGESRGLGYFVTYASASFQYARGMAAFVVIAVIGFALDRALQLVRRRVVFWQRTDVEIK</sequence>
<evidence type="ECO:0000256" key="6">
    <source>
        <dbReference type="ARBA" id="ARBA00023136"/>
    </source>
</evidence>
<dbReference type="Gene3D" id="1.10.3720.10">
    <property type="entry name" value="MetI-like"/>
    <property type="match status" value="1"/>
</dbReference>
<dbReference type="GO" id="GO:0055085">
    <property type="term" value="P:transmembrane transport"/>
    <property type="evidence" value="ECO:0007669"/>
    <property type="project" value="InterPro"/>
</dbReference>
<dbReference type="OrthoDB" id="9799271at2"/>
<accession>A0A345ZUZ3</accession>
<evidence type="ECO:0000259" key="8">
    <source>
        <dbReference type="PROSITE" id="PS50928"/>
    </source>
</evidence>
<dbReference type="EMBL" id="CP031417">
    <property type="protein sequence ID" value="AXK80740.1"/>
    <property type="molecule type" value="Genomic_DNA"/>
</dbReference>
<feature type="domain" description="ABC transmembrane type-1" evidence="8">
    <location>
        <begin position="57"/>
        <end position="237"/>
    </location>
</feature>
<evidence type="ECO:0000256" key="1">
    <source>
        <dbReference type="ARBA" id="ARBA00004651"/>
    </source>
</evidence>
<evidence type="ECO:0000313" key="10">
    <source>
        <dbReference type="Proteomes" id="UP000254889"/>
    </source>
</evidence>
<dbReference type="RefSeq" id="WP_115690676.1">
    <property type="nucleotide sequence ID" value="NZ_CP031417.1"/>
</dbReference>
<keyword evidence="4 7" id="KW-0812">Transmembrane</keyword>
<dbReference type="CDD" id="cd06261">
    <property type="entry name" value="TM_PBP2"/>
    <property type="match status" value="1"/>
</dbReference>
<comment type="similarity">
    <text evidence="7">Belongs to the binding-protein-dependent transport system permease family.</text>
</comment>
<dbReference type="AlphaFoldDB" id="A0A345ZUZ3"/>
<gene>
    <name evidence="9" type="ORF">DW352_09595</name>
</gene>
<evidence type="ECO:0000256" key="4">
    <source>
        <dbReference type="ARBA" id="ARBA00022692"/>
    </source>
</evidence>